<gene>
    <name evidence="3" type="ORF">PCAL00307_LOCUS12859</name>
    <name evidence="4" type="ORF">PECAL_1P33470</name>
</gene>
<feature type="compositionally biased region" description="Basic residues" evidence="1">
    <location>
        <begin position="17"/>
        <end position="37"/>
    </location>
</feature>
<dbReference type="SUPFAM" id="SSF52540">
    <property type="entry name" value="P-loop containing nucleoside triphosphate hydrolases"/>
    <property type="match status" value="1"/>
</dbReference>
<keyword evidence="5" id="KW-1185">Reference proteome</keyword>
<evidence type="ECO:0000313" key="4">
    <source>
        <dbReference type="EMBL" id="CAH0366836.1"/>
    </source>
</evidence>
<dbReference type="InterPro" id="IPR024983">
    <property type="entry name" value="CHAT_dom"/>
</dbReference>
<dbReference type="Proteomes" id="UP000789595">
    <property type="component" value="Unassembled WGS sequence"/>
</dbReference>
<dbReference type="AlphaFoldDB" id="A0A7S3ZXP9"/>
<feature type="domain" description="CHAT" evidence="2">
    <location>
        <begin position="124"/>
        <end position="276"/>
    </location>
</feature>
<evidence type="ECO:0000313" key="5">
    <source>
        <dbReference type="Proteomes" id="UP000789595"/>
    </source>
</evidence>
<proteinExistence type="predicted"/>
<dbReference type="EMBL" id="CAKKNE010000001">
    <property type="protein sequence ID" value="CAH0366836.1"/>
    <property type="molecule type" value="Genomic_DNA"/>
</dbReference>
<dbReference type="PANTHER" id="PTHR47691:SF3">
    <property type="entry name" value="HTH-TYPE TRANSCRIPTIONAL REGULATOR RV0890C-RELATED"/>
    <property type="match status" value="1"/>
</dbReference>
<evidence type="ECO:0000313" key="3">
    <source>
        <dbReference type="EMBL" id="CAE0697423.1"/>
    </source>
</evidence>
<feature type="region of interest" description="Disordered" evidence="1">
    <location>
        <begin position="1"/>
        <end position="58"/>
    </location>
</feature>
<evidence type="ECO:0000259" key="2">
    <source>
        <dbReference type="Pfam" id="PF12770"/>
    </source>
</evidence>
<sequence>MSAHHQLANASTPAPAPRRKSLQALRRILRRPQRFSRNKVLPAAAPSPKGEESKELGGTGDISGAVNILLGDSSAAVAPAPATVTPTAAAAPSAPLTPSAPLRVGYLCAEPLVWRSSSDGSLKALPPVQRHQGGELALLKTVLGRAPARVRLRAEPCATVAALRSLLTAGCDVVHYTGHGVRGALTFELEGRAELDVCTEETLERLVAAGGHRTKVVFLAACDSERPGKSLARAGIPHVVCVRAGARLSDRTARAFAEQFYDALCRGKTVKEAFDVATAVDEQGAYLLLPAGACYKHDTVICGDSSEESQGAQIETPRLCPVRGPAPPERLAGRNDAVAEVVRLIGFERRRCVTVRGARGVGKTAVARAAAAFLADRGNLDVVCEVALGDVQTNASYEDYFGLSPARRDDAIQRRIERRLVSVLADALEALSGSPRPDTPVARRVQDRTTITESPDALAKALASSERRCLLVADGVTAENRVAVRRLATRLLAAAPALSVVTTGRVELSAGDLGERVVDLGPLEAASMAELLTELAPRRLSSAEMLDGGDASPYSPGAALSFDRPFSPPAALLGGDVRAFKAFGRHPAVQALRGNCSAAVKFAPELKRPLRHHQALAAAARAAVVEADNEASVGSSWDWACRAMSA</sequence>
<reference evidence="3" key="1">
    <citation type="submission" date="2021-01" db="EMBL/GenBank/DDBJ databases">
        <authorList>
            <person name="Corre E."/>
            <person name="Pelletier E."/>
            <person name="Niang G."/>
            <person name="Scheremetjew M."/>
            <person name="Finn R."/>
            <person name="Kale V."/>
            <person name="Holt S."/>
            <person name="Cochrane G."/>
            <person name="Meng A."/>
            <person name="Brown T."/>
            <person name="Cohen L."/>
        </authorList>
    </citation>
    <scope>NUCLEOTIDE SEQUENCE</scope>
    <source>
        <strain evidence="3">CCMP1756</strain>
    </source>
</reference>
<dbReference type="OrthoDB" id="10003345at2759"/>
<dbReference type="Gene3D" id="3.40.50.300">
    <property type="entry name" value="P-loop containing nucleotide triphosphate hydrolases"/>
    <property type="match status" value="1"/>
</dbReference>
<dbReference type="Pfam" id="PF12770">
    <property type="entry name" value="CHAT"/>
    <property type="match status" value="1"/>
</dbReference>
<accession>A0A7S3ZXP9</accession>
<dbReference type="InterPro" id="IPR027417">
    <property type="entry name" value="P-loop_NTPase"/>
</dbReference>
<organism evidence="3">
    <name type="scientific">Pelagomonas calceolata</name>
    <dbReference type="NCBI Taxonomy" id="35677"/>
    <lineage>
        <taxon>Eukaryota</taxon>
        <taxon>Sar</taxon>
        <taxon>Stramenopiles</taxon>
        <taxon>Ochrophyta</taxon>
        <taxon>Pelagophyceae</taxon>
        <taxon>Pelagomonadales</taxon>
        <taxon>Pelagomonadaceae</taxon>
        <taxon>Pelagomonas</taxon>
    </lineage>
</organism>
<reference evidence="4" key="2">
    <citation type="submission" date="2021-11" db="EMBL/GenBank/DDBJ databases">
        <authorList>
            <consortium name="Genoscope - CEA"/>
            <person name="William W."/>
        </authorList>
    </citation>
    <scope>NUCLEOTIDE SEQUENCE</scope>
</reference>
<protein>
    <recommendedName>
        <fullName evidence="2">CHAT domain-containing protein</fullName>
    </recommendedName>
</protein>
<evidence type="ECO:0000256" key="1">
    <source>
        <dbReference type="SAM" id="MobiDB-lite"/>
    </source>
</evidence>
<dbReference type="PANTHER" id="PTHR47691">
    <property type="entry name" value="REGULATOR-RELATED"/>
    <property type="match status" value="1"/>
</dbReference>
<dbReference type="EMBL" id="HBIW01014935">
    <property type="protein sequence ID" value="CAE0697423.1"/>
    <property type="molecule type" value="Transcribed_RNA"/>
</dbReference>
<name>A0A7S3ZXP9_9STRA</name>